<feature type="region of interest" description="Disordered" evidence="1">
    <location>
        <begin position="236"/>
        <end position="262"/>
    </location>
</feature>
<reference evidence="2" key="1">
    <citation type="submission" date="2019-12" db="EMBL/GenBank/DDBJ databases">
        <title>Genome sequencing and annotation of Brassica cretica.</title>
        <authorList>
            <person name="Studholme D.J."/>
            <person name="Sarris P."/>
        </authorList>
    </citation>
    <scope>NUCLEOTIDE SEQUENCE</scope>
    <source>
        <strain evidence="2">PFS-109/04</strain>
        <tissue evidence="2">Leaf</tissue>
    </source>
</reference>
<dbReference type="Proteomes" id="UP000712600">
    <property type="component" value="Unassembled WGS sequence"/>
</dbReference>
<proteinExistence type="predicted"/>
<gene>
    <name evidence="2" type="ORF">F2Q69_00054774</name>
</gene>
<feature type="compositionally biased region" description="Basic residues" evidence="1">
    <location>
        <begin position="244"/>
        <end position="256"/>
    </location>
</feature>
<dbReference type="EMBL" id="QGKX02002183">
    <property type="protein sequence ID" value="KAF3486098.1"/>
    <property type="molecule type" value="Genomic_DNA"/>
</dbReference>
<feature type="region of interest" description="Disordered" evidence="1">
    <location>
        <begin position="341"/>
        <end position="361"/>
    </location>
</feature>
<feature type="region of interest" description="Disordered" evidence="1">
    <location>
        <begin position="1"/>
        <end position="166"/>
    </location>
</feature>
<evidence type="ECO:0000313" key="3">
    <source>
        <dbReference type="Proteomes" id="UP000712600"/>
    </source>
</evidence>
<evidence type="ECO:0000313" key="2">
    <source>
        <dbReference type="EMBL" id="KAF3486098.1"/>
    </source>
</evidence>
<name>A0A8S9MW45_BRACR</name>
<accession>A0A8S9MW45</accession>
<feature type="compositionally biased region" description="Basic and acidic residues" evidence="1">
    <location>
        <begin position="64"/>
        <end position="75"/>
    </location>
</feature>
<evidence type="ECO:0000256" key="1">
    <source>
        <dbReference type="SAM" id="MobiDB-lite"/>
    </source>
</evidence>
<organism evidence="2 3">
    <name type="scientific">Brassica cretica</name>
    <name type="common">Mustard</name>
    <dbReference type="NCBI Taxonomy" id="69181"/>
    <lineage>
        <taxon>Eukaryota</taxon>
        <taxon>Viridiplantae</taxon>
        <taxon>Streptophyta</taxon>
        <taxon>Embryophyta</taxon>
        <taxon>Tracheophyta</taxon>
        <taxon>Spermatophyta</taxon>
        <taxon>Magnoliopsida</taxon>
        <taxon>eudicotyledons</taxon>
        <taxon>Gunneridae</taxon>
        <taxon>Pentapetalae</taxon>
        <taxon>rosids</taxon>
        <taxon>malvids</taxon>
        <taxon>Brassicales</taxon>
        <taxon>Brassicaceae</taxon>
        <taxon>Brassiceae</taxon>
        <taxon>Brassica</taxon>
    </lineage>
</organism>
<comment type="caution">
    <text evidence="2">The sequence shown here is derived from an EMBL/GenBank/DDBJ whole genome shotgun (WGS) entry which is preliminary data.</text>
</comment>
<feature type="compositionally biased region" description="Basic and acidic residues" evidence="1">
    <location>
        <begin position="138"/>
        <end position="148"/>
    </location>
</feature>
<sequence length="374" mass="42852">MGDYSEAGNSYDSNQDSDLDETDQAWINEEDGCDWSCSDNDYSISEDGPAGEAYPEPEPPDYSPECHGEETARDDPESDQEYSWKEEADTEIIIEEKREQEEDFSETNEDVDRREEQDETESQISLGYVETSFEDEAENRHGFAKEEQFLSEAGEDEDEYEADHQPHYDQEAYYWLDDHPSKASWVDMKEILRVKLKKAHDPEPNQESRLIIKGKTEPTSSYRVKDVQVDPILQVQAQEQSTKPLHKVHEKKKPSKSSKSSKPVESICYRCHEKCHFDVTCPTRLVTSHSQEVKSDSTSEVISHLVCKFSTSGIMHLSCPTEDYVGLNKDKEDVGSRLKQEGIIPEPDPQKELKPTTNDTLKLEDVLVQAHEEE</sequence>
<dbReference type="AlphaFoldDB" id="A0A8S9MW45"/>
<feature type="compositionally biased region" description="Acidic residues" evidence="1">
    <location>
        <begin position="15"/>
        <end position="33"/>
    </location>
</feature>
<protein>
    <submittedName>
        <fullName evidence="2">Uncharacterized protein</fullName>
    </submittedName>
</protein>